<dbReference type="AlphaFoldDB" id="A0A9L0SF50"/>
<dbReference type="GO" id="GO:0009897">
    <property type="term" value="C:external side of plasma membrane"/>
    <property type="evidence" value="ECO:0000318"/>
    <property type="project" value="GO_Central"/>
</dbReference>
<dbReference type="InterPro" id="IPR037193">
    <property type="entry name" value="GDNF_alpha"/>
</dbReference>
<dbReference type="Pfam" id="PF02351">
    <property type="entry name" value="GDNF"/>
    <property type="match status" value="2"/>
</dbReference>
<evidence type="ECO:0000256" key="8">
    <source>
        <dbReference type="SAM" id="Phobius"/>
    </source>
</evidence>
<dbReference type="PANTHER" id="PTHR10269">
    <property type="entry name" value="GDNF RECEPTOR ALPHA"/>
    <property type="match status" value="1"/>
</dbReference>
<keyword evidence="4" id="KW-0732">Signal</keyword>
<dbReference type="InterPro" id="IPR003438">
    <property type="entry name" value="GDNF_rcpt"/>
</dbReference>
<keyword evidence="3" id="KW-1003">Cell membrane</keyword>
<reference evidence="10" key="2">
    <citation type="submission" date="2025-08" db="UniProtKB">
        <authorList>
            <consortium name="Ensembl"/>
        </authorList>
    </citation>
    <scope>IDENTIFICATION</scope>
    <source>
        <strain evidence="10">Thoroughbred</strain>
    </source>
</reference>
<dbReference type="GO" id="GO:0007399">
    <property type="term" value="P:nervous system development"/>
    <property type="evidence" value="ECO:0000318"/>
    <property type="project" value="GO_Central"/>
</dbReference>
<reference evidence="10 11" key="1">
    <citation type="journal article" date="2009" name="Science">
        <title>Genome sequence, comparative analysis, and population genetics of the domestic horse.</title>
        <authorList>
            <consortium name="Broad Institute Genome Sequencing Platform"/>
            <consortium name="Broad Institute Whole Genome Assembly Team"/>
            <person name="Wade C.M."/>
            <person name="Giulotto E."/>
            <person name="Sigurdsson S."/>
            <person name="Zoli M."/>
            <person name="Gnerre S."/>
            <person name="Imsland F."/>
            <person name="Lear T.L."/>
            <person name="Adelson D.L."/>
            <person name="Bailey E."/>
            <person name="Bellone R.R."/>
            <person name="Bloecker H."/>
            <person name="Distl O."/>
            <person name="Edgar R.C."/>
            <person name="Garber M."/>
            <person name="Leeb T."/>
            <person name="Mauceli E."/>
            <person name="MacLeod J.N."/>
            <person name="Penedo M.C.T."/>
            <person name="Raison J.M."/>
            <person name="Sharpe T."/>
            <person name="Vogel J."/>
            <person name="Andersson L."/>
            <person name="Antczak D.F."/>
            <person name="Biagi T."/>
            <person name="Binns M.M."/>
            <person name="Chowdhary B.P."/>
            <person name="Coleman S.J."/>
            <person name="Della Valle G."/>
            <person name="Fryc S."/>
            <person name="Guerin G."/>
            <person name="Hasegawa T."/>
            <person name="Hill E.W."/>
            <person name="Jurka J."/>
            <person name="Kiialainen A."/>
            <person name="Lindgren G."/>
            <person name="Liu J."/>
            <person name="Magnani E."/>
            <person name="Mickelson J.R."/>
            <person name="Murray J."/>
            <person name="Nergadze S.G."/>
            <person name="Onofrio R."/>
            <person name="Pedroni S."/>
            <person name="Piras M.F."/>
            <person name="Raudsepp T."/>
            <person name="Rocchi M."/>
            <person name="Roeed K.H."/>
            <person name="Ryder O.A."/>
            <person name="Searle S."/>
            <person name="Skow L."/>
            <person name="Swinburne J.E."/>
            <person name="Syvaenen A.C."/>
            <person name="Tozaki T."/>
            <person name="Valberg S.J."/>
            <person name="Vaudin M."/>
            <person name="White J.R."/>
            <person name="Zody M.C."/>
            <person name="Lander E.S."/>
            <person name="Lindblad-Toh K."/>
        </authorList>
    </citation>
    <scope>NUCLEOTIDE SEQUENCE [LARGE SCALE GENOMIC DNA]</scope>
    <source>
        <strain evidence="10 11">Thoroughbred</strain>
    </source>
</reference>
<dbReference type="GO" id="GO:0038023">
    <property type="term" value="F:signaling receptor activity"/>
    <property type="evidence" value="ECO:0000318"/>
    <property type="project" value="GO_Central"/>
</dbReference>
<dbReference type="SMART" id="SM00907">
    <property type="entry name" value="GDNF"/>
    <property type="match status" value="3"/>
</dbReference>
<dbReference type="GO" id="GO:0043235">
    <property type="term" value="C:receptor complex"/>
    <property type="evidence" value="ECO:0000318"/>
    <property type="project" value="GO_Central"/>
</dbReference>
<organism evidence="10 11">
    <name type="scientific">Equus caballus</name>
    <name type="common">Horse</name>
    <dbReference type="NCBI Taxonomy" id="9796"/>
    <lineage>
        <taxon>Eukaryota</taxon>
        <taxon>Metazoa</taxon>
        <taxon>Chordata</taxon>
        <taxon>Craniata</taxon>
        <taxon>Vertebrata</taxon>
        <taxon>Euteleostomi</taxon>
        <taxon>Mammalia</taxon>
        <taxon>Eutheria</taxon>
        <taxon>Laurasiatheria</taxon>
        <taxon>Perissodactyla</taxon>
        <taxon>Equidae</taxon>
        <taxon>Equus</taxon>
    </lineage>
</organism>
<dbReference type="SUPFAM" id="SSF110035">
    <property type="entry name" value="GDNF receptor-like"/>
    <property type="match status" value="3"/>
</dbReference>
<accession>A0A9L0SF50</accession>
<evidence type="ECO:0000256" key="1">
    <source>
        <dbReference type="ARBA" id="ARBA00004236"/>
    </source>
</evidence>
<reference evidence="10" key="3">
    <citation type="submission" date="2025-09" db="UniProtKB">
        <authorList>
            <consortium name="Ensembl"/>
        </authorList>
    </citation>
    <scope>IDENTIFICATION</scope>
    <source>
        <strain evidence="10">Thoroughbred</strain>
    </source>
</reference>
<dbReference type="GO" id="GO:0043410">
    <property type="term" value="P:positive regulation of MAPK cascade"/>
    <property type="evidence" value="ECO:0007669"/>
    <property type="project" value="Ensembl"/>
</dbReference>
<evidence type="ECO:0000313" key="10">
    <source>
        <dbReference type="Ensembl" id="ENSECAP00000074716.1"/>
    </source>
</evidence>
<dbReference type="GO" id="GO:0051897">
    <property type="term" value="P:positive regulation of phosphatidylinositol 3-kinase/protein kinase B signal transduction"/>
    <property type="evidence" value="ECO:0007669"/>
    <property type="project" value="Ensembl"/>
</dbReference>
<protein>
    <submittedName>
        <fullName evidence="10">GDNF family receptor alpha like</fullName>
    </submittedName>
</protein>
<evidence type="ECO:0000256" key="7">
    <source>
        <dbReference type="ARBA" id="ARBA00023180"/>
    </source>
</evidence>
<dbReference type="GO" id="GO:0016167">
    <property type="term" value="F:glial cell-derived neurotrophic factor receptor activity"/>
    <property type="evidence" value="ECO:0007669"/>
    <property type="project" value="Ensembl"/>
</dbReference>
<evidence type="ECO:0000256" key="3">
    <source>
        <dbReference type="ARBA" id="ARBA00022475"/>
    </source>
</evidence>
<proteinExistence type="inferred from homology"/>
<comment type="similarity">
    <text evidence="2">Belongs to the GDNFR family.</text>
</comment>
<keyword evidence="8" id="KW-0812">Transmembrane</keyword>
<feature type="domain" description="GDNF/GAS1" evidence="9">
    <location>
        <begin position="299"/>
        <end position="395"/>
    </location>
</feature>
<keyword evidence="11" id="KW-1185">Reference proteome</keyword>
<dbReference type="GO" id="GO:0005654">
    <property type="term" value="C:nucleoplasm"/>
    <property type="evidence" value="ECO:0007669"/>
    <property type="project" value="Ensembl"/>
</dbReference>
<keyword evidence="7" id="KW-0325">Glycoprotein</keyword>
<keyword evidence="5 8" id="KW-0472">Membrane</keyword>
<dbReference type="Proteomes" id="UP000002281">
    <property type="component" value="Chromosome 20"/>
</dbReference>
<dbReference type="GO" id="GO:0030971">
    <property type="term" value="F:receptor tyrosine kinase binding"/>
    <property type="evidence" value="ECO:0007669"/>
    <property type="project" value="Ensembl"/>
</dbReference>
<dbReference type="InterPro" id="IPR016017">
    <property type="entry name" value="GDNF/GAS1"/>
</dbReference>
<evidence type="ECO:0000313" key="11">
    <source>
        <dbReference type="Proteomes" id="UP000002281"/>
    </source>
</evidence>
<name>A0A9L0SF50_HORSE</name>
<dbReference type="PANTHER" id="PTHR10269:SF1">
    <property type="entry name" value="GDNF FAMILY RECEPTOR ALPHA-LIKE"/>
    <property type="match status" value="1"/>
</dbReference>
<gene>
    <name evidence="10" type="primary">GFRAL</name>
</gene>
<dbReference type="Ensembl" id="ENSECAT00000079946.1">
    <property type="protein sequence ID" value="ENSECAP00000074716.1"/>
    <property type="gene ID" value="ENSECAG00000024885.3"/>
</dbReference>
<dbReference type="GeneTree" id="ENSGT00730000111274"/>
<evidence type="ECO:0000256" key="4">
    <source>
        <dbReference type="ARBA" id="ARBA00022729"/>
    </source>
</evidence>
<feature type="domain" description="GDNF/GAS1" evidence="9">
    <location>
        <begin position="210"/>
        <end position="289"/>
    </location>
</feature>
<feature type="transmembrane region" description="Helical" evidence="8">
    <location>
        <begin position="431"/>
        <end position="450"/>
    </location>
</feature>
<dbReference type="GO" id="GO:0160144">
    <property type="term" value="P:GDF15-GFRAL signaling pathway"/>
    <property type="evidence" value="ECO:0007669"/>
    <property type="project" value="Ensembl"/>
</dbReference>
<evidence type="ECO:0000259" key="9">
    <source>
        <dbReference type="SMART" id="SM00907"/>
    </source>
</evidence>
<keyword evidence="8" id="KW-1133">Transmembrane helix</keyword>
<keyword evidence="6" id="KW-0675">Receptor</keyword>
<sequence>MKDSSRCNVSIQSFVESNGQFKDCLCADDLYCTVNKLLGKKRINESEESAVSSDLALQSNITQRLKQKDTSLMVEKNSDCVMAAHICQESEHCPLLYEKFKKTCRRESEQCKTLDGRYLCAALRENLKETILWNCQCNDSSNVECIEIWKSLFEDICVQDAQMNQVPAFQEDYEDGFNQDVVSDNMKEGNKFKWNLTALPYHGIKGIPSCLEVAEACVGDVVCNAQLAPYLKACSANGNLCDVKHCQAAIRFFYQNMPFNIAQMLAFCDCAQSDIPCQQSKEALHSKPCAVDMVPPPTCLNVIHSCRNDELCRRRYRTFQAKCWQRVTRKCYEDETCISTVSRQDLTCSGTDDCRAAYIGTLGTVLQVQCTCRAVTQSEESLCKIFQHMLHRRSCFNYPLLSNVKGISLHKRKHAKEITLSGFRSAFNGEVIYAVMCMTVTCGILLLAMFKLRTFRISSQTRDPSPIQIPGGLMIHQESRIINFL</sequence>
<comment type="subcellular location">
    <subcellularLocation>
        <location evidence="1">Cell membrane</location>
    </subcellularLocation>
</comment>
<evidence type="ECO:0000256" key="6">
    <source>
        <dbReference type="ARBA" id="ARBA00023170"/>
    </source>
</evidence>
<feature type="domain" description="GDNF/GAS1" evidence="9">
    <location>
        <begin position="80"/>
        <end position="157"/>
    </location>
</feature>
<evidence type="ECO:0000256" key="5">
    <source>
        <dbReference type="ARBA" id="ARBA00023136"/>
    </source>
</evidence>
<evidence type="ECO:0000256" key="2">
    <source>
        <dbReference type="ARBA" id="ARBA00005961"/>
    </source>
</evidence>
<dbReference type="GO" id="GO:0015629">
    <property type="term" value="C:actin cytoskeleton"/>
    <property type="evidence" value="ECO:0007669"/>
    <property type="project" value="Ensembl"/>
</dbReference>
<dbReference type="GO" id="GO:0005925">
    <property type="term" value="C:focal adhesion"/>
    <property type="evidence" value="ECO:0007669"/>
    <property type="project" value="Ensembl"/>
</dbReference>